<dbReference type="Proteomes" id="UP000887564">
    <property type="component" value="Unplaced"/>
</dbReference>
<accession>A0A914RUI5</accession>
<name>A0A914RUI5_PAREQ</name>
<protein>
    <submittedName>
        <fullName evidence="2">Uncharacterized protein</fullName>
    </submittedName>
</protein>
<dbReference type="WBParaSite" id="PEQ_0000564401-mRNA-1">
    <property type="protein sequence ID" value="PEQ_0000564401-mRNA-1"/>
    <property type="gene ID" value="PEQ_0000564401"/>
</dbReference>
<evidence type="ECO:0000313" key="2">
    <source>
        <dbReference type="WBParaSite" id="PEQ_0000564401-mRNA-1"/>
    </source>
</evidence>
<proteinExistence type="predicted"/>
<organism evidence="1 2">
    <name type="scientific">Parascaris equorum</name>
    <name type="common">Equine roundworm</name>
    <dbReference type="NCBI Taxonomy" id="6256"/>
    <lineage>
        <taxon>Eukaryota</taxon>
        <taxon>Metazoa</taxon>
        <taxon>Ecdysozoa</taxon>
        <taxon>Nematoda</taxon>
        <taxon>Chromadorea</taxon>
        <taxon>Rhabditida</taxon>
        <taxon>Spirurina</taxon>
        <taxon>Ascaridomorpha</taxon>
        <taxon>Ascaridoidea</taxon>
        <taxon>Ascarididae</taxon>
        <taxon>Parascaris</taxon>
    </lineage>
</organism>
<dbReference type="AlphaFoldDB" id="A0A914RUI5"/>
<reference evidence="2" key="1">
    <citation type="submission" date="2022-11" db="UniProtKB">
        <authorList>
            <consortium name="WormBaseParasite"/>
        </authorList>
    </citation>
    <scope>IDENTIFICATION</scope>
</reference>
<evidence type="ECO:0000313" key="1">
    <source>
        <dbReference type="Proteomes" id="UP000887564"/>
    </source>
</evidence>
<sequence>MNNSVNVKAIWKLKRVHLIESVRKIVSSKDFLLTLFYFLKTAKL</sequence>
<keyword evidence="1" id="KW-1185">Reference proteome</keyword>